<dbReference type="AlphaFoldDB" id="C1A4U0"/>
<dbReference type="EMBL" id="AP009153">
    <property type="protein sequence ID" value="BAH37250.1"/>
    <property type="molecule type" value="Genomic_DNA"/>
</dbReference>
<dbReference type="eggNOG" id="ENOG5031WN1">
    <property type="taxonomic scope" value="Bacteria"/>
</dbReference>
<sequence length="193" mass="21549">MTSWLQRWFGDPEPLRLHGIPVDLRNSRPDIADADVLARLDEALGLIAQYQPLRFRHLVRDVRGIRVERFPTRGAFLPAEEVVLTELTFLARRDISAAPVASSILHEGVHARVHAFRSHVLGGRNDAESMAREERLCRRAELTFGQSLPPALGAPVIERAAASLALADEEVAPTIDWQEARARQDDVDRGRNG</sequence>
<proteinExistence type="predicted"/>
<protein>
    <submittedName>
        <fullName evidence="1">Uncharacterized protein</fullName>
    </submittedName>
</protein>
<keyword evidence="2" id="KW-1185">Reference proteome</keyword>
<dbReference type="HOGENOM" id="CLU_1406989_0_0_0"/>
<evidence type="ECO:0000313" key="2">
    <source>
        <dbReference type="Proteomes" id="UP000002209"/>
    </source>
</evidence>
<reference evidence="2" key="1">
    <citation type="submission" date="2006-03" db="EMBL/GenBank/DDBJ databases">
        <title>Complete genome sequence of Gemmatimonas aurantiaca T-27 that represents a novel phylum Gemmatimonadetes.</title>
        <authorList>
            <person name="Takasaki K."/>
            <person name="Ichikawa N."/>
            <person name="Miura H."/>
            <person name="Matsushita S."/>
            <person name="Watanabe Y."/>
            <person name="Oguchi A."/>
            <person name="Ankai A."/>
            <person name="Yashiro I."/>
            <person name="Takahashi M."/>
            <person name="Terui Y."/>
            <person name="Fukui S."/>
            <person name="Yokoyama H."/>
            <person name="Tanikawa S."/>
            <person name="Hanada S."/>
            <person name="Kamagata Y."/>
            <person name="Fujita N."/>
        </authorList>
    </citation>
    <scope>NUCLEOTIDE SEQUENCE [LARGE SCALE GENOMIC DNA]</scope>
    <source>
        <strain evidence="2">T-27 / DSM 14586 / JCM 11422 / NBRC 100505</strain>
    </source>
</reference>
<dbReference type="RefSeq" id="WP_012681698.1">
    <property type="nucleotide sequence ID" value="NC_012489.1"/>
</dbReference>
<accession>C1A4U0</accession>
<dbReference type="KEGG" id="gau:GAU_0208"/>
<dbReference type="Proteomes" id="UP000002209">
    <property type="component" value="Chromosome"/>
</dbReference>
<gene>
    <name evidence="1" type="ordered locus">GAU_0208</name>
</gene>
<evidence type="ECO:0000313" key="1">
    <source>
        <dbReference type="EMBL" id="BAH37250.1"/>
    </source>
</evidence>
<name>C1A4U0_GEMAT</name>
<organism evidence="1 2">
    <name type="scientific">Gemmatimonas aurantiaca (strain DSM 14586 / JCM 11422 / NBRC 100505 / T-27)</name>
    <dbReference type="NCBI Taxonomy" id="379066"/>
    <lineage>
        <taxon>Bacteria</taxon>
        <taxon>Pseudomonadati</taxon>
        <taxon>Gemmatimonadota</taxon>
        <taxon>Gemmatimonadia</taxon>
        <taxon>Gemmatimonadales</taxon>
        <taxon>Gemmatimonadaceae</taxon>
        <taxon>Gemmatimonas</taxon>
    </lineage>
</organism>